<dbReference type="Gene3D" id="3.30.420.300">
    <property type="entry name" value="2-keto-3-deoxy-galactonokinase, substrate binding domain"/>
    <property type="match status" value="1"/>
</dbReference>
<proteinExistence type="predicted"/>
<comment type="caution">
    <text evidence="1">The sequence shown here is derived from an EMBL/GenBank/DDBJ whole genome shotgun (WGS) entry which is preliminary data.</text>
</comment>
<sequence length="281" mass="31524">MNSRNELVGKIEKKMGLLQVNEGRFAEALQLVLEEWLGEYQSLPIVMAGMVGSAQGWVNVPYVETPVSVNELARESHRFTLPWGADAVIVPGISHADIDESFDVMRGEEVQLFGLLERLSQSEVEAVFPGTHSKHIRVEEGRLTSFRTYMTGELFSALSEHTILGRGLPEQSQSSDSYLKGVQESHNGHFTNQLFKTRTHRLFENLPEVEVHEYLSGLLIGSELRQLDDVGIYLVGGEKLCERYTQACDYLEKPNQFVSGDDCFLVGMLIIKEALAQHEPV</sequence>
<dbReference type="AlphaFoldDB" id="A0A0B8NWQ8"/>
<dbReference type="GO" id="GO:0034194">
    <property type="term" value="P:D-galactonate catabolic process"/>
    <property type="evidence" value="ECO:0007669"/>
    <property type="project" value="InterPro"/>
</dbReference>
<dbReference type="Gene3D" id="3.30.420.310">
    <property type="entry name" value="2-keto-3-deoxy-galactonokinase, C-terminal domain"/>
    <property type="match status" value="1"/>
</dbReference>
<reference evidence="1 2" key="1">
    <citation type="submission" date="2015-01" db="EMBL/GenBank/DDBJ databases">
        <title>Vibrio sp. C1 JCM 19231 whole genome shotgun sequence.</title>
        <authorList>
            <person name="Sawabe T."/>
            <person name="Meirelles P."/>
            <person name="Feng G."/>
            <person name="Sayaka M."/>
            <person name="Hattori M."/>
            <person name="Ohkuma M."/>
        </authorList>
    </citation>
    <scope>NUCLEOTIDE SEQUENCE [LARGE SCALE GENOMIC DNA]</scope>
    <source>
        <strain evidence="2">JCM 19231</strain>
    </source>
</reference>
<name>A0A0B8NWQ8_9VIBR</name>
<gene>
    <name evidence="1" type="ORF">JCM19231_3342</name>
</gene>
<accession>A0A0B8NWQ8</accession>
<dbReference type="CDD" id="cd24012">
    <property type="entry name" value="ASKHA_NBD_KDGal-kinase"/>
    <property type="match status" value="1"/>
</dbReference>
<dbReference type="EC" id="2.7.1.58" evidence="1"/>
<dbReference type="Proteomes" id="UP000031671">
    <property type="component" value="Unassembled WGS sequence"/>
</dbReference>
<protein>
    <submittedName>
        <fullName evidence="1">2-dehydro-3-deoxygalactonokinase</fullName>
        <ecNumber evidence="1">2.7.1.58</ecNumber>
    </submittedName>
</protein>
<dbReference type="EMBL" id="BBRZ01000084">
    <property type="protein sequence ID" value="GAM58356.1"/>
    <property type="molecule type" value="Genomic_DNA"/>
</dbReference>
<reference evidence="1 2" key="2">
    <citation type="submission" date="2015-01" db="EMBL/GenBank/DDBJ databases">
        <authorList>
            <consortium name="NBRP consortium"/>
            <person name="Sawabe T."/>
            <person name="Meirelles P."/>
            <person name="Feng G."/>
            <person name="Sayaka M."/>
            <person name="Hattori M."/>
            <person name="Ohkuma M."/>
        </authorList>
    </citation>
    <scope>NUCLEOTIDE SEQUENCE [LARGE SCALE GENOMIC DNA]</scope>
    <source>
        <strain evidence="2">JCM 19231</strain>
    </source>
</reference>
<dbReference type="InterPro" id="IPR042258">
    <property type="entry name" value="DGOK_N"/>
</dbReference>
<evidence type="ECO:0000313" key="1">
    <source>
        <dbReference type="EMBL" id="GAM58356.1"/>
    </source>
</evidence>
<dbReference type="GO" id="GO:0008671">
    <property type="term" value="F:2-dehydro-3-deoxygalactonokinase activity"/>
    <property type="evidence" value="ECO:0007669"/>
    <property type="project" value="UniProtKB-EC"/>
</dbReference>
<keyword evidence="2" id="KW-1185">Reference proteome</keyword>
<dbReference type="InterPro" id="IPR007729">
    <property type="entry name" value="DGOK"/>
</dbReference>
<keyword evidence="1" id="KW-0418">Kinase</keyword>
<dbReference type="Pfam" id="PF05035">
    <property type="entry name" value="DGOK"/>
    <property type="match status" value="1"/>
</dbReference>
<keyword evidence="1" id="KW-0808">Transferase</keyword>
<dbReference type="InterPro" id="IPR042257">
    <property type="entry name" value="DGOK_C"/>
</dbReference>
<evidence type="ECO:0000313" key="2">
    <source>
        <dbReference type="Proteomes" id="UP000031671"/>
    </source>
</evidence>
<organism evidence="1 2">
    <name type="scientific">Vibrio ishigakensis</name>
    <dbReference type="NCBI Taxonomy" id="1481914"/>
    <lineage>
        <taxon>Bacteria</taxon>
        <taxon>Pseudomonadati</taxon>
        <taxon>Pseudomonadota</taxon>
        <taxon>Gammaproteobacteria</taxon>
        <taxon>Vibrionales</taxon>
        <taxon>Vibrionaceae</taxon>
        <taxon>Vibrio</taxon>
    </lineage>
</organism>